<accession>A0A6J7IXJ6</accession>
<organism evidence="1">
    <name type="scientific">freshwater metagenome</name>
    <dbReference type="NCBI Taxonomy" id="449393"/>
    <lineage>
        <taxon>unclassified sequences</taxon>
        <taxon>metagenomes</taxon>
        <taxon>ecological metagenomes</taxon>
    </lineage>
</organism>
<dbReference type="AntiFam" id="ANF00199">
    <property type="entry name" value="Shadow ORF (opposite gltB)"/>
</dbReference>
<reference evidence="1" key="1">
    <citation type="submission" date="2020-05" db="EMBL/GenBank/DDBJ databases">
        <authorList>
            <person name="Chiriac C."/>
            <person name="Salcher M."/>
            <person name="Ghai R."/>
            <person name="Kavagutti S V."/>
        </authorList>
    </citation>
    <scope>NUCLEOTIDE SEQUENCE</scope>
</reference>
<protein>
    <submittedName>
        <fullName evidence="1">Unannotated protein</fullName>
    </submittedName>
</protein>
<evidence type="ECO:0000313" key="1">
    <source>
        <dbReference type="EMBL" id="CAB4935401.1"/>
    </source>
</evidence>
<dbReference type="AlphaFoldDB" id="A0A6J7IXJ6"/>
<dbReference type="EMBL" id="CAFBNB010000170">
    <property type="protein sequence ID" value="CAB4935401.1"/>
    <property type="molecule type" value="Genomic_DNA"/>
</dbReference>
<gene>
    <name evidence="1" type="ORF">UFOPK3720_00949</name>
</gene>
<proteinExistence type="predicted"/>
<sequence>MGLRGNRSIGHRAGREALDDRRCRFDLIDRNSGTCTRPEAEQAADGHEAGRLVVDARAVFTEDVEALVPCRVLQAEHRLRVEQVRLALAPPLVLAAHVQGAVGRGDARRRVCHGMPCRDLCSEDIEADSAELRGGPGEVGLNERLREADRLEDLGAAIRGNRRDTHLRHDLEQALAERLDEVAHRTLRGGARYCTAAREVLDGLEGKVRVHRSRAVSDEQRHMVHLAHVAGLDEHRDHRAGLRPDEVVMHCSAQEE</sequence>
<name>A0A6J7IXJ6_9ZZZZ</name>